<dbReference type="GO" id="GO:0003779">
    <property type="term" value="F:actin binding"/>
    <property type="evidence" value="ECO:0007669"/>
    <property type="project" value="UniProtKB-KW"/>
</dbReference>
<comment type="similarity">
    <text evidence="2">Belongs to the F-actin-capping protein alpha subunit family.</text>
</comment>
<dbReference type="GO" id="GO:0051016">
    <property type="term" value="P:barbed-end actin filament capping"/>
    <property type="evidence" value="ECO:0007669"/>
    <property type="project" value="InterPro"/>
</dbReference>
<evidence type="ECO:0000256" key="4">
    <source>
        <dbReference type="ARBA" id="ARBA00022467"/>
    </source>
</evidence>
<reference evidence="14" key="1">
    <citation type="submission" date="2020-11" db="EMBL/GenBank/DDBJ databases">
        <authorList>
            <person name="Tran Van P."/>
        </authorList>
    </citation>
    <scope>NUCLEOTIDE SEQUENCE</scope>
</reference>
<dbReference type="Gene3D" id="3.90.1150.210">
    <property type="entry name" value="F-actin capping protein, beta subunit"/>
    <property type="match status" value="2"/>
</dbReference>
<dbReference type="PANTHER" id="PTHR43842:SF2">
    <property type="entry name" value="PROPIONYL-COA CARBOXYLASE BETA CHAIN, MITOCHONDRIAL"/>
    <property type="match status" value="1"/>
</dbReference>
<dbReference type="Gene3D" id="3.30.1140.60">
    <property type="entry name" value="F-actin capping protein, alpha subunit"/>
    <property type="match status" value="1"/>
</dbReference>
<evidence type="ECO:0000256" key="6">
    <source>
        <dbReference type="ARBA" id="ARBA00038567"/>
    </source>
</evidence>
<feature type="domain" description="CoA carboxyltransferase N-terminal" evidence="12">
    <location>
        <begin position="746"/>
        <end position="1040"/>
    </location>
</feature>
<dbReference type="FunFam" id="3.90.1150.210:FF:000003">
    <property type="entry name" value="F-actin-capping protein subunit alpha"/>
    <property type="match status" value="2"/>
</dbReference>
<dbReference type="FunFam" id="3.90.226.10:FF:000017">
    <property type="entry name" value="Propionyl-CoA carboxylase subunit beta 5"/>
    <property type="match status" value="1"/>
</dbReference>
<dbReference type="PRINTS" id="PR00191">
    <property type="entry name" value="FACTINCAPA"/>
</dbReference>
<dbReference type="PANTHER" id="PTHR43842">
    <property type="entry name" value="PROPIONYL-COA CARBOXYLASE BETA CHAIN"/>
    <property type="match status" value="1"/>
</dbReference>
<feature type="compositionally biased region" description="Low complexity" evidence="11">
    <location>
        <begin position="175"/>
        <end position="188"/>
    </location>
</feature>
<evidence type="ECO:0000256" key="2">
    <source>
        <dbReference type="ARBA" id="ARBA00010479"/>
    </source>
</evidence>
<sequence length="1285" mass="145702">MIDTSAHSINTFAFNTNTTDRDRHYRHASEAHILIHHNRDPYCTLLVLIITCEVMVGSRDRERTRDRERHVREREESRHGNGSSRTSGQSHSRHSRRSPNSSDSYYRTDNTDDNTYDNSRRHRTQEYDRYDSDRSRSYRKRRDRSRSRDSKDRDRDRESASTAGPDFQSNRYYNEDNNTSNYDYNDYNEYNDRDRDRSHSQRDKREEIPNNTIMVRGLAPHITEKDIRIVTDFILHAPPGEFREVVNDVRLLLNNDQLLKEQASGVFSQYSKDQLTPVSLDSSQTQTLITEFNDLGSNRFCDPRSGQSFKYDHLKEEASEYHGQSFKYDHLKEEASEYQSWTPDPTSEPWRSALEEVWSKYCADHYHNGISAVFGFSQSGQISLTACIEDHQFQPKNYWNGRWRSVWSLTFSGSGKAELKGTIKVQVHYYEDGNVQLSERHGISAVFGFSQSGQISLTACIEDHQFQPKNYWNGRWRSVWSLSFSGSGKAELKGTIKVQVHYYEDGNVQLSERQVAEEIRNLVEEAEREYQTAISDNYQTMSDTTFKALRRPLPHYISGTAHQMPSDCTVGQEVLGILLQSSGHFTAGTVDQYLSVSHSLHEDIGVYQRAGVHFNLVESAPEVLVCGVTHSLQLCRVLFDTQLIQFRGQSPQIVRHVLDLFHNAVDHRLFVWQHFWTLHLIVDEFNETNVNLFRCLVVNACDYSSITCDLIGRRQRRQSEDNGITISTESGFKCIELSSNENILHTIRVKEEIERRRQSSLLGGGVDRIDAQHKKGKLTARERIDLLLDPKSFIEYDMFVEHKCTDFGMEDMKYSGDSVVTGHGLIDGRKVFVFSQDFTVFGGSLSSAHAMKICKCHGHCAKAISGVNVFGRGLLLNHKTDRQMNGSIMDQAVQVGAPVIGINDSGLNANTGGARIQEGVDSLAGYADIFLRNVQSSGVVPQISVIMGPCAGGAVYSPALTDFVFMVRDTSYLFITGPDVVKAVTNEDVTQEELGGAKTHTSVSGVAHRAFDNDVDMILQIRKFYSFLPLSSEYPSPIRKSHDKWDRIVESLDTVVPLESTSAYNMLDIVLAIVDENDFFEIMPDYSKNLLIGFARMNGETVGIVGNNPKYAAGCLDMNSSVKGARFVRFCDAFNIPIITFVDVPGTNQEYAGIIRHGAKLLYAFAEANVPKITVITRKAYGGAYDVMSSKHLKADVNYAWPTAEIAVMGAKGAVSILYRGKADTELYERQYIDKFGNPFPAAIRGFVDDIIDPRTTRMRICHDLNLLRNKKVSKPYKKHGNIPL</sequence>
<evidence type="ECO:0000259" key="12">
    <source>
        <dbReference type="PROSITE" id="PS50980"/>
    </source>
</evidence>
<evidence type="ECO:0000256" key="3">
    <source>
        <dbReference type="ARBA" id="ARBA00013050"/>
    </source>
</evidence>
<dbReference type="GO" id="GO:0004658">
    <property type="term" value="F:propionyl-CoA carboxylase activity"/>
    <property type="evidence" value="ECO:0007669"/>
    <property type="project" value="UniProtKB-EC"/>
</dbReference>
<comment type="subunit">
    <text evidence="6">The holoenzyme is a dodecamer composed of 6 PCCA/alpha subunits and 6 PCCB/beta subunits.</text>
</comment>
<feature type="region of interest" description="Disordered" evidence="11">
    <location>
        <begin position="59"/>
        <end position="211"/>
    </location>
</feature>
<evidence type="ECO:0000256" key="8">
    <source>
        <dbReference type="ARBA" id="ARBA00042797"/>
    </source>
</evidence>
<gene>
    <name evidence="14" type="ORF">OSB1V03_LOCUS2793</name>
</gene>
<dbReference type="SUPFAM" id="SSF90096">
    <property type="entry name" value="Subunits of heterodimeric actin filament capping protein Capz"/>
    <property type="match status" value="2"/>
</dbReference>
<dbReference type="EC" id="6.4.1.3" evidence="3"/>
<dbReference type="InterPro" id="IPR011763">
    <property type="entry name" value="COA_CT_C"/>
</dbReference>
<dbReference type="Gene3D" id="3.90.226.10">
    <property type="entry name" value="2-enoyl-CoA Hydratase, Chain A, domain 1"/>
    <property type="match status" value="2"/>
</dbReference>
<dbReference type="Proteomes" id="UP000759131">
    <property type="component" value="Unassembled WGS sequence"/>
</dbReference>
<dbReference type="EMBL" id="CAJPIZ010001032">
    <property type="protein sequence ID" value="CAG2102758.1"/>
    <property type="molecule type" value="Genomic_DNA"/>
</dbReference>
<feature type="compositionally biased region" description="Basic and acidic residues" evidence="11">
    <location>
        <begin position="59"/>
        <end position="79"/>
    </location>
</feature>
<feature type="compositionally biased region" description="Low complexity" evidence="11">
    <location>
        <begin position="98"/>
        <end position="108"/>
    </location>
</feature>
<keyword evidence="15" id="KW-1185">Reference proteome</keyword>
<dbReference type="InterPro" id="IPR034733">
    <property type="entry name" value="AcCoA_carboxyl_beta"/>
</dbReference>
<dbReference type="PROSITE" id="PS00748">
    <property type="entry name" value="F_ACTIN_CAPPING_A_1"/>
    <property type="match status" value="2"/>
</dbReference>
<comment type="pathway">
    <text evidence="1">Metabolic intermediate metabolism; propanoyl-CoA degradation; succinyl-CoA from propanoyl-CoA: step 1/3.</text>
</comment>
<evidence type="ECO:0000256" key="7">
    <source>
        <dbReference type="ARBA" id="ARBA00041138"/>
    </source>
</evidence>
<dbReference type="InterPro" id="IPR042276">
    <property type="entry name" value="CapZ_alpha/beta_2"/>
</dbReference>
<proteinExistence type="inferred from homology"/>
<dbReference type="InterPro" id="IPR002189">
    <property type="entry name" value="CapZ_alpha"/>
</dbReference>
<dbReference type="PROSITE" id="PS50980">
    <property type="entry name" value="COA_CT_NTER"/>
    <property type="match status" value="1"/>
</dbReference>
<feature type="domain" description="CoA carboxyltransferase C-terminal" evidence="13">
    <location>
        <begin position="1044"/>
        <end position="1279"/>
    </location>
</feature>
<keyword evidence="5" id="KW-0009">Actin-binding</keyword>
<dbReference type="InterPro" id="IPR051047">
    <property type="entry name" value="AccD/PCCB"/>
</dbReference>
<dbReference type="InterPro" id="IPR029045">
    <property type="entry name" value="ClpP/crotonase-like_dom_sf"/>
</dbReference>
<dbReference type="Pfam" id="PF01267">
    <property type="entry name" value="F-actin_cap_A"/>
    <property type="match status" value="2"/>
</dbReference>
<dbReference type="PROSITE" id="PS50989">
    <property type="entry name" value="COA_CT_CTER"/>
    <property type="match status" value="1"/>
</dbReference>
<dbReference type="GO" id="GO:0008290">
    <property type="term" value="C:F-actin capping protein complex"/>
    <property type="evidence" value="ECO:0007669"/>
    <property type="project" value="InterPro"/>
</dbReference>
<dbReference type="InterPro" id="IPR011762">
    <property type="entry name" value="COA_CT_N"/>
</dbReference>
<dbReference type="OrthoDB" id="9976505at2759"/>
<evidence type="ECO:0000256" key="11">
    <source>
        <dbReference type="SAM" id="MobiDB-lite"/>
    </source>
</evidence>
<evidence type="ECO:0000313" key="14">
    <source>
        <dbReference type="EMBL" id="CAD7622328.1"/>
    </source>
</evidence>
<keyword evidence="4" id="KW-0117">Actin capping</keyword>
<dbReference type="GO" id="GO:0005739">
    <property type="term" value="C:mitochondrion"/>
    <property type="evidence" value="ECO:0007669"/>
    <property type="project" value="TreeGrafter"/>
</dbReference>
<dbReference type="InterPro" id="IPR037282">
    <property type="entry name" value="CapZ_alpha/beta"/>
</dbReference>
<feature type="compositionally biased region" description="Basic and acidic residues" evidence="11">
    <location>
        <begin position="146"/>
        <end position="159"/>
    </location>
</feature>
<evidence type="ECO:0000259" key="13">
    <source>
        <dbReference type="PROSITE" id="PS50989"/>
    </source>
</evidence>
<dbReference type="EMBL" id="OC855607">
    <property type="protein sequence ID" value="CAD7622328.1"/>
    <property type="molecule type" value="Genomic_DNA"/>
</dbReference>
<feature type="compositionally biased region" description="Basic and acidic residues" evidence="11">
    <location>
        <begin position="124"/>
        <end position="136"/>
    </location>
</feature>
<evidence type="ECO:0000313" key="15">
    <source>
        <dbReference type="Proteomes" id="UP000759131"/>
    </source>
</evidence>
<dbReference type="Pfam" id="PF01039">
    <property type="entry name" value="Carboxyl_trans"/>
    <property type="match status" value="1"/>
</dbReference>
<dbReference type="InterPro" id="IPR017865">
    <property type="entry name" value="F-actin_cap_asu_CS"/>
</dbReference>
<evidence type="ECO:0000256" key="5">
    <source>
        <dbReference type="ARBA" id="ARBA00023203"/>
    </source>
</evidence>
<name>A0A7R9KFT1_9ACAR</name>
<accession>A0A7R9KFT1</accession>
<protein>
    <recommendedName>
        <fullName evidence="7">Propionyl-CoA carboxylase beta chain, mitochondrial</fullName>
        <ecNumber evidence="3">6.4.1.3</ecNumber>
    </recommendedName>
    <alternativeName>
        <fullName evidence="8">Propanoyl-CoA:carbon dioxide ligase subunit beta</fullName>
    </alternativeName>
</protein>
<dbReference type="InterPro" id="IPR042489">
    <property type="entry name" value="CapZ_alpha_1"/>
</dbReference>
<comment type="catalytic activity">
    <reaction evidence="10">
        <text>propanoyl-CoA + hydrogencarbonate + ATP = (S)-methylmalonyl-CoA + ADP + phosphate + H(+)</text>
        <dbReference type="Rhea" id="RHEA:23720"/>
        <dbReference type="ChEBI" id="CHEBI:15378"/>
        <dbReference type="ChEBI" id="CHEBI:17544"/>
        <dbReference type="ChEBI" id="CHEBI:30616"/>
        <dbReference type="ChEBI" id="CHEBI:43474"/>
        <dbReference type="ChEBI" id="CHEBI:57327"/>
        <dbReference type="ChEBI" id="CHEBI:57392"/>
        <dbReference type="ChEBI" id="CHEBI:456216"/>
        <dbReference type="EC" id="6.4.1.3"/>
    </reaction>
    <physiologicalReaction direction="left-to-right" evidence="10">
        <dbReference type="Rhea" id="RHEA:23721"/>
    </physiologicalReaction>
</comment>
<evidence type="ECO:0000256" key="9">
    <source>
        <dbReference type="ARBA" id="ARBA00048208"/>
    </source>
</evidence>
<evidence type="ECO:0000256" key="10">
    <source>
        <dbReference type="ARBA" id="ARBA00049495"/>
    </source>
</evidence>
<dbReference type="SUPFAM" id="SSF52096">
    <property type="entry name" value="ClpP/crotonase"/>
    <property type="match status" value="3"/>
</dbReference>
<feature type="compositionally biased region" description="Basic and acidic residues" evidence="11">
    <location>
        <begin position="190"/>
        <end position="208"/>
    </location>
</feature>
<organism evidence="14">
    <name type="scientific">Medioppia subpectinata</name>
    <dbReference type="NCBI Taxonomy" id="1979941"/>
    <lineage>
        <taxon>Eukaryota</taxon>
        <taxon>Metazoa</taxon>
        <taxon>Ecdysozoa</taxon>
        <taxon>Arthropoda</taxon>
        <taxon>Chelicerata</taxon>
        <taxon>Arachnida</taxon>
        <taxon>Acari</taxon>
        <taxon>Acariformes</taxon>
        <taxon>Sarcoptiformes</taxon>
        <taxon>Oribatida</taxon>
        <taxon>Brachypylina</taxon>
        <taxon>Oppioidea</taxon>
        <taxon>Oppiidae</taxon>
        <taxon>Medioppia</taxon>
    </lineage>
</organism>
<evidence type="ECO:0000256" key="1">
    <source>
        <dbReference type="ARBA" id="ARBA00005060"/>
    </source>
</evidence>
<comment type="catalytic activity">
    <reaction evidence="9">
        <text>butanoyl-CoA + hydrogencarbonate + ATP = (2S)-ethylmalonyl-CoA + ADP + phosphate + H(+)</text>
        <dbReference type="Rhea" id="RHEA:59520"/>
        <dbReference type="ChEBI" id="CHEBI:15378"/>
        <dbReference type="ChEBI" id="CHEBI:17544"/>
        <dbReference type="ChEBI" id="CHEBI:30616"/>
        <dbReference type="ChEBI" id="CHEBI:43474"/>
        <dbReference type="ChEBI" id="CHEBI:57371"/>
        <dbReference type="ChEBI" id="CHEBI:60909"/>
        <dbReference type="ChEBI" id="CHEBI:456216"/>
    </reaction>
    <physiologicalReaction direction="left-to-right" evidence="9">
        <dbReference type="Rhea" id="RHEA:59521"/>
    </physiologicalReaction>
</comment>